<proteinExistence type="predicted"/>
<keyword evidence="5" id="KW-1185">Reference proteome</keyword>
<reference evidence="4 5" key="1">
    <citation type="submission" date="2014-08" db="EMBL/GenBank/DDBJ databases">
        <title>Complete genome sequence of Corynebacterium frankenforstense ST18(T) (=DSM 45800(T)), isolated from raw cow milk.</title>
        <authorList>
            <person name="Ruckert C."/>
            <person name="Albersmeier A."/>
            <person name="Winkler A."/>
            <person name="Lipski A."/>
            <person name="Kalinowski J."/>
        </authorList>
    </citation>
    <scope>NUCLEOTIDE SEQUENCE [LARGE SCALE GENOMIC DNA]</scope>
    <source>
        <strain evidence="4 5">ST18</strain>
    </source>
</reference>
<feature type="region of interest" description="Disordered" evidence="1">
    <location>
        <begin position="232"/>
        <end position="294"/>
    </location>
</feature>
<keyword evidence="2" id="KW-0472">Membrane</keyword>
<dbReference type="Proteomes" id="UP000185434">
    <property type="component" value="Chromosome"/>
</dbReference>
<dbReference type="AlphaFoldDB" id="A0A1L7CT22"/>
<dbReference type="InterPro" id="IPR006311">
    <property type="entry name" value="TAT_signal"/>
</dbReference>
<dbReference type="Gene3D" id="2.60.40.10">
    <property type="entry name" value="Immunoglobulins"/>
    <property type="match status" value="1"/>
</dbReference>
<keyword evidence="2" id="KW-1133">Transmembrane helix</keyword>
<feature type="compositionally biased region" description="Polar residues" evidence="1">
    <location>
        <begin position="284"/>
        <end position="294"/>
    </location>
</feature>
<name>A0A1L7CT22_9CORY</name>
<gene>
    <name evidence="4" type="ORF">CFRA_06700</name>
</gene>
<accession>A0A1L7CT22</accession>
<feature type="transmembrane region" description="Helical" evidence="2">
    <location>
        <begin position="1137"/>
        <end position="1155"/>
    </location>
</feature>
<evidence type="ECO:0000313" key="5">
    <source>
        <dbReference type="Proteomes" id="UP000185434"/>
    </source>
</evidence>
<feature type="signal peptide" evidence="3">
    <location>
        <begin position="1"/>
        <end position="27"/>
    </location>
</feature>
<feature type="compositionally biased region" description="Polar residues" evidence="1">
    <location>
        <begin position="255"/>
        <end position="265"/>
    </location>
</feature>
<protein>
    <recommendedName>
        <fullName evidence="6">Prealbumin-like fold domain-containing protein</fullName>
    </recommendedName>
</protein>
<keyword evidence="3" id="KW-0732">Signal</keyword>
<dbReference type="EMBL" id="CP009247">
    <property type="protein sequence ID" value="APT88990.1"/>
    <property type="molecule type" value="Genomic_DNA"/>
</dbReference>
<dbReference type="OrthoDB" id="4428143at2"/>
<evidence type="ECO:0000256" key="2">
    <source>
        <dbReference type="SAM" id="Phobius"/>
    </source>
</evidence>
<evidence type="ECO:0000256" key="1">
    <source>
        <dbReference type="SAM" id="MobiDB-lite"/>
    </source>
</evidence>
<keyword evidence="2" id="KW-0812">Transmembrane</keyword>
<evidence type="ECO:0008006" key="6">
    <source>
        <dbReference type="Google" id="ProtNLM"/>
    </source>
</evidence>
<dbReference type="GO" id="GO:0005975">
    <property type="term" value="P:carbohydrate metabolic process"/>
    <property type="evidence" value="ECO:0007669"/>
    <property type="project" value="UniProtKB-ARBA"/>
</dbReference>
<dbReference type="RefSeq" id="WP_075663971.1">
    <property type="nucleotide sequence ID" value="NZ_CP009247.1"/>
</dbReference>
<dbReference type="KEGG" id="cfk:CFRA_06700"/>
<dbReference type="InterPro" id="IPR013783">
    <property type="entry name" value="Ig-like_fold"/>
</dbReference>
<evidence type="ECO:0000313" key="4">
    <source>
        <dbReference type="EMBL" id="APT88990.1"/>
    </source>
</evidence>
<evidence type="ECO:0000256" key="3">
    <source>
        <dbReference type="SAM" id="SignalP"/>
    </source>
</evidence>
<feature type="chain" id="PRO_5012363259" description="Prealbumin-like fold domain-containing protein" evidence="3">
    <location>
        <begin position="28"/>
        <end position="1159"/>
    </location>
</feature>
<feature type="region of interest" description="Disordered" evidence="1">
    <location>
        <begin position="31"/>
        <end position="51"/>
    </location>
</feature>
<organism evidence="4 5">
    <name type="scientific">Corynebacterium frankenforstense DSM 45800</name>
    <dbReference type="NCBI Taxonomy" id="1437875"/>
    <lineage>
        <taxon>Bacteria</taxon>
        <taxon>Bacillati</taxon>
        <taxon>Actinomycetota</taxon>
        <taxon>Actinomycetes</taxon>
        <taxon>Mycobacteriales</taxon>
        <taxon>Corynebacteriaceae</taxon>
        <taxon>Corynebacterium</taxon>
    </lineage>
</organism>
<sequence length="1159" mass="123119">MTPRRGILKAAALAAAMLLMAPSAAVGQETADPAATAGESTASLVPDADTAGTAGTADGAFGDDAASATDDAAGLTDAARAVQGLVSPIDPASLSVDAGEEDGRWVISGTLAGTEGTPVAAGMLTFERTDASTPLFGVAEAKIGGRDVPAAFHNDDGELGHDLISLDIAAIGATAGERIEVSYLLVDDEGQPAAEDGTWQFNPQAEKDAFDYPQPEEQDRQVQLFAAGESTGRPAAVNSAPDTPEVAVIPPTEHVGSTDTKQNYGATPYRGPLNDPDFGEQHEQNPGTNTYNDKNYTYPIRHRNWCAAGYGGRTMPDRGVRGPGFTDTGWAGGSDCPVYRVDEQGYFFSRDHVQWAWQEKGKGTQFPAYRADEFLIGGGRSDGSWQGGMYSPSGTNARMDFALNYRRTGKPGFQIFVDGVLNTDDPGWKYVQVPGIGGPLQMLMISPDDKLGVWLNSAAGVSTFNINFLNLEDMGITRSMNQAQVNNQWNKINREGGVGRFRVAIPTPGWTRTVIRVGTTEGGVAGEVSDGNGFYRVNSYNGYLHAKFRPLWYARTEFFDLEKFFQGVGHDEESGRDFAEYDIKVTNNTDLDTGYRLVDRPEFTRAARPESIEVVDGPSGVGWKGVPDQDGQFVLFEDRTLAAGATETYRVRVFFDRALDETVNAELKCTGDPANGLFNRVIVSPAERDGGGNTAPVKEATACGSMEPVEGPEITKTHLPEQSTVAAGGRSGTVAYRVEVTNPNKSSLPVVVTDSPAFADDVETGRLTVDGTEVRPAADGTFPVAGTTEEPVTIEPGATRGYTVVVEWRLRDPRGAKQSHRLQCVIGDDAAGHGFYNAARVTAPAGMEDEADACAPIEVPDLPAPKIEKTTDPEQTSRGQISYEVTVTNPADVEQEVEVTDRPVFAEGLKISSVLVDGSPVELRDGAIRLADAGTTIPAGGSLRYRVTVDYSGRVTDPETAACTATAAGAGQGLFNEATVAFDGDEASAWACDDVPSDRVDIAVAKTDTDGNALAIEADHAFEIHDAETGELVASFTRVRTLEGQSYLSTDTPLEPGRRYLLIETRAPHGFELMPAPVAFEIAYPDSGAEVTLAEGARGGLVTVGDSTVDEDDSTVVLLQVADVRKGTLPESGGAGVAWWFVAALGLFGLAAFAYRRRA</sequence>
<dbReference type="PROSITE" id="PS51318">
    <property type="entry name" value="TAT"/>
    <property type="match status" value="1"/>
</dbReference>